<dbReference type="Gene3D" id="4.10.1110.10">
    <property type="entry name" value="AN1-like Zinc finger"/>
    <property type="match status" value="1"/>
</dbReference>
<dbReference type="GO" id="GO:0008270">
    <property type="term" value="F:zinc ion binding"/>
    <property type="evidence" value="ECO:0007669"/>
    <property type="project" value="UniProtKB-KW"/>
</dbReference>
<evidence type="ECO:0000256" key="4">
    <source>
        <dbReference type="ARBA" id="ARBA00022833"/>
    </source>
</evidence>
<evidence type="ECO:0000259" key="7">
    <source>
        <dbReference type="PROSITE" id="PS51039"/>
    </source>
</evidence>
<organism evidence="8 9">
    <name type="scientific">Jatropha curcas</name>
    <name type="common">Barbados nut</name>
    <dbReference type="NCBI Taxonomy" id="180498"/>
    <lineage>
        <taxon>Eukaryota</taxon>
        <taxon>Viridiplantae</taxon>
        <taxon>Streptophyta</taxon>
        <taxon>Embryophyta</taxon>
        <taxon>Tracheophyta</taxon>
        <taxon>Spermatophyta</taxon>
        <taxon>Magnoliopsida</taxon>
        <taxon>eudicotyledons</taxon>
        <taxon>Gunneridae</taxon>
        <taxon>Pentapetalae</taxon>
        <taxon>rosids</taxon>
        <taxon>fabids</taxon>
        <taxon>Malpighiales</taxon>
        <taxon>Euphorbiaceae</taxon>
        <taxon>Crotonoideae</taxon>
        <taxon>Jatropheae</taxon>
        <taxon>Jatropha</taxon>
    </lineage>
</organism>
<evidence type="ECO:0000256" key="2">
    <source>
        <dbReference type="ARBA" id="ARBA00022723"/>
    </source>
</evidence>
<dbReference type="PANTHER" id="PTHR10634">
    <property type="entry name" value="AN1-TYPE ZINC FINGER PROTEIN"/>
    <property type="match status" value="1"/>
</dbReference>
<sequence length="170" mass="18087">MEHNETGCQVPLGAPKLCANGCGFFGTAATMNLCSKCHKDFIMKQEQTKLASSSLESIVNGSSSNIRNEPAVAIDLQTYSAETMVSSASASSDSALSTNGDTVVKASQNRCATCRKRVGLTGFSCRCGNLFCSVHRYSDKHGCTYDYRTAGQNAIAKANPIVKAKKLDNI</sequence>
<dbReference type="InterPro" id="IPR002653">
    <property type="entry name" value="Znf_A20"/>
</dbReference>
<dbReference type="AlphaFoldDB" id="A0A067L4U9"/>
<comment type="function">
    <text evidence="1">May be involved in environmental stress response.</text>
</comment>
<dbReference type="SUPFAM" id="SSF118310">
    <property type="entry name" value="AN1-like Zinc finger"/>
    <property type="match status" value="1"/>
</dbReference>
<gene>
    <name evidence="8" type="ORF">JCGZ_16739</name>
</gene>
<evidence type="ECO:0000313" key="9">
    <source>
        <dbReference type="Proteomes" id="UP000027138"/>
    </source>
</evidence>
<evidence type="ECO:0000313" key="8">
    <source>
        <dbReference type="EMBL" id="KDP43452.1"/>
    </source>
</evidence>
<keyword evidence="3 5" id="KW-0863">Zinc-finger</keyword>
<dbReference type="OrthoDB" id="428577at2759"/>
<dbReference type="Pfam" id="PF01754">
    <property type="entry name" value="zf-A20"/>
    <property type="match status" value="1"/>
</dbReference>
<dbReference type="SUPFAM" id="SSF57716">
    <property type="entry name" value="Glucocorticoid receptor-like (DNA-binding domain)"/>
    <property type="match status" value="1"/>
</dbReference>
<feature type="domain" description="AN1-type" evidence="7">
    <location>
        <begin position="105"/>
        <end position="151"/>
    </location>
</feature>
<dbReference type="InterPro" id="IPR000058">
    <property type="entry name" value="Znf_AN1"/>
</dbReference>
<dbReference type="EMBL" id="KK914267">
    <property type="protein sequence ID" value="KDP43452.1"/>
    <property type="molecule type" value="Genomic_DNA"/>
</dbReference>
<dbReference type="Gene3D" id="1.20.5.4770">
    <property type="match status" value="1"/>
</dbReference>
<reference evidence="8 9" key="1">
    <citation type="journal article" date="2014" name="PLoS ONE">
        <title>Global Analysis of Gene Expression Profiles in Physic Nut (Jatropha curcas L.) Seedlings Exposed to Salt Stress.</title>
        <authorList>
            <person name="Zhang L."/>
            <person name="Zhang C."/>
            <person name="Wu P."/>
            <person name="Chen Y."/>
            <person name="Li M."/>
            <person name="Jiang H."/>
            <person name="Wu G."/>
        </authorList>
    </citation>
    <scope>NUCLEOTIDE SEQUENCE [LARGE SCALE GENOMIC DNA]</scope>
    <source>
        <strain evidence="9">cv. GZQX0401</strain>
        <tissue evidence="8">Young leaves</tissue>
    </source>
</reference>
<evidence type="ECO:0000256" key="3">
    <source>
        <dbReference type="ARBA" id="ARBA00022771"/>
    </source>
</evidence>
<keyword evidence="4" id="KW-0862">Zinc</keyword>
<dbReference type="GO" id="GO:0003677">
    <property type="term" value="F:DNA binding"/>
    <property type="evidence" value="ECO:0007669"/>
    <property type="project" value="InterPro"/>
</dbReference>
<dbReference type="SMART" id="SM00154">
    <property type="entry name" value="ZnF_AN1"/>
    <property type="match status" value="1"/>
</dbReference>
<dbReference type="FunFam" id="4.10.1110.10:FF:000001">
    <property type="entry name" value="Zinc finger AN1-type containing 6"/>
    <property type="match status" value="1"/>
</dbReference>
<dbReference type="Proteomes" id="UP000027138">
    <property type="component" value="Unassembled WGS sequence"/>
</dbReference>
<proteinExistence type="predicted"/>
<dbReference type="PROSITE" id="PS51039">
    <property type="entry name" value="ZF_AN1"/>
    <property type="match status" value="1"/>
</dbReference>
<protein>
    <recommendedName>
        <fullName evidence="10">Zinc finger A20 and AN1 domain-containing stress-associated protein 8</fullName>
    </recommendedName>
</protein>
<keyword evidence="9" id="KW-1185">Reference proteome</keyword>
<accession>A0A067L4U9</accession>
<evidence type="ECO:0000256" key="1">
    <source>
        <dbReference type="ARBA" id="ARBA00003732"/>
    </source>
</evidence>
<name>A0A067L4U9_JATCU</name>
<evidence type="ECO:0008006" key="10">
    <source>
        <dbReference type="Google" id="ProtNLM"/>
    </source>
</evidence>
<feature type="domain" description="A20-type" evidence="6">
    <location>
        <begin position="12"/>
        <end position="46"/>
    </location>
</feature>
<dbReference type="InterPro" id="IPR050652">
    <property type="entry name" value="AN1_A20_ZnFinger"/>
</dbReference>
<dbReference type="InterPro" id="IPR035896">
    <property type="entry name" value="AN1-like_Znf"/>
</dbReference>
<dbReference type="PROSITE" id="PS51036">
    <property type="entry name" value="ZF_A20"/>
    <property type="match status" value="1"/>
</dbReference>
<evidence type="ECO:0000259" key="6">
    <source>
        <dbReference type="PROSITE" id="PS51036"/>
    </source>
</evidence>
<dbReference type="SMART" id="SM00259">
    <property type="entry name" value="ZnF_A20"/>
    <property type="match status" value="1"/>
</dbReference>
<evidence type="ECO:0000256" key="5">
    <source>
        <dbReference type="PROSITE-ProRule" id="PRU00449"/>
    </source>
</evidence>
<dbReference type="PANTHER" id="PTHR10634:SF104">
    <property type="entry name" value="ZINC FINGER A20 AND AN1 DOMAIN-CONTAINING STRESS-ASSOCIATED PROTEIN 2"/>
    <property type="match status" value="1"/>
</dbReference>
<dbReference type="Pfam" id="PF01428">
    <property type="entry name" value="zf-AN1"/>
    <property type="match status" value="1"/>
</dbReference>
<keyword evidence="2" id="KW-0479">Metal-binding</keyword>